<evidence type="ECO:0000313" key="2">
    <source>
        <dbReference type="Proteomes" id="UP000887013"/>
    </source>
</evidence>
<organism evidence="1 2">
    <name type="scientific">Nephila pilipes</name>
    <name type="common">Giant wood spider</name>
    <name type="synonym">Nephila maculata</name>
    <dbReference type="NCBI Taxonomy" id="299642"/>
    <lineage>
        <taxon>Eukaryota</taxon>
        <taxon>Metazoa</taxon>
        <taxon>Ecdysozoa</taxon>
        <taxon>Arthropoda</taxon>
        <taxon>Chelicerata</taxon>
        <taxon>Arachnida</taxon>
        <taxon>Araneae</taxon>
        <taxon>Araneomorphae</taxon>
        <taxon>Entelegynae</taxon>
        <taxon>Araneoidea</taxon>
        <taxon>Nephilidae</taxon>
        <taxon>Nephila</taxon>
    </lineage>
</organism>
<evidence type="ECO:0000313" key="1">
    <source>
        <dbReference type="EMBL" id="GFT87287.1"/>
    </source>
</evidence>
<keyword evidence="2" id="KW-1185">Reference proteome</keyword>
<dbReference type="Proteomes" id="UP000887013">
    <property type="component" value="Unassembled WGS sequence"/>
</dbReference>
<name>A0A8X6PWQ5_NEPPI</name>
<proteinExistence type="predicted"/>
<protein>
    <submittedName>
        <fullName evidence="1">Uncharacterized protein</fullName>
    </submittedName>
</protein>
<gene>
    <name evidence="1" type="ORF">NPIL_289821</name>
</gene>
<reference evidence="1" key="1">
    <citation type="submission" date="2020-08" db="EMBL/GenBank/DDBJ databases">
        <title>Multicomponent nature underlies the extraordinary mechanical properties of spider dragline silk.</title>
        <authorList>
            <person name="Kono N."/>
            <person name="Nakamura H."/>
            <person name="Mori M."/>
            <person name="Yoshida Y."/>
            <person name="Ohtoshi R."/>
            <person name="Malay A.D."/>
            <person name="Moran D.A.P."/>
            <person name="Tomita M."/>
            <person name="Numata K."/>
            <person name="Arakawa K."/>
        </authorList>
    </citation>
    <scope>NUCLEOTIDE SEQUENCE</scope>
</reference>
<comment type="caution">
    <text evidence="1">The sequence shown here is derived from an EMBL/GenBank/DDBJ whole genome shotgun (WGS) entry which is preliminary data.</text>
</comment>
<sequence>MSHNFTSPPLGLLFGLSQPRPVEKCRYQLNDNNNFASFQMEREQLIVIYWTRRKSLVRKKNHVASGEILYYSLRGNEWMSKRSEICQVGIVRHTIGN</sequence>
<dbReference type="AlphaFoldDB" id="A0A8X6PWQ5"/>
<accession>A0A8X6PWQ5</accession>
<dbReference type="EMBL" id="BMAW01119992">
    <property type="protein sequence ID" value="GFT87287.1"/>
    <property type="molecule type" value="Genomic_DNA"/>
</dbReference>